<evidence type="ECO:0000256" key="8">
    <source>
        <dbReference type="RuleBase" id="RU003942"/>
    </source>
</evidence>
<organism evidence="10 11">
    <name type="scientific">Mucilaginibacter ginsenosidivorans</name>
    <dbReference type="NCBI Taxonomy" id="398053"/>
    <lineage>
        <taxon>Bacteria</taxon>
        <taxon>Pseudomonadati</taxon>
        <taxon>Bacteroidota</taxon>
        <taxon>Sphingobacteriia</taxon>
        <taxon>Sphingobacteriales</taxon>
        <taxon>Sphingobacteriaceae</taxon>
        <taxon>Mucilaginibacter</taxon>
    </lineage>
</organism>
<keyword evidence="6 9" id="KW-0472">Membrane</keyword>
<keyword evidence="4 8" id="KW-0812">Transmembrane</keyword>
<dbReference type="InterPro" id="IPR000390">
    <property type="entry name" value="Small_drug/metabolite_transptr"/>
</dbReference>
<evidence type="ECO:0000256" key="3">
    <source>
        <dbReference type="ARBA" id="ARBA00022475"/>
    </source>
</evidence>
<evidence type="ECO:0000313" key="10">
    <source>
        <dbReference type="EMBL" id="QEC64212.1"/>
    </source>
</evidence>
<evidence type="ECO:0000256" key="6">
    <source>
        <dbReference type="ARBA" id="ARBA00023136"/>
    </source>
</evidence>
<dbReference type="EMBL" id="CP042436">
    <property type="protein sequence ID" value="QEC64212.1"/>
    <property type="molecule type" value="Genomic_DNA"/>
</dbReference>
<keyword evidence="3" id="KW-1003">Cell membrane</keyword>
<evidence type="ECO:0000256" key="7">
    <source>
        <dbReference type="ARBA" id="ARBA00038032"/>
    </source>
</evidence>
<evidence type="ECO:0008006" key="12">
    <source>
        <dbReference type="Google" id="ProtNLM"/>
    </source>
</evidence>
<keyword evidence="11" id="KW-1185">Reference proteome</keyword>
<dbReference type="Gene3D" id="1.10.3730.20">
    <property type="match status" value="1"/>
</dbReference>
<dbReference type="InterPro" id="IPR037185">
    <property type="entry name" value="EmrE-like"/>
</dbReference>
<feature type="transmembrane region" description="Helical" evidence="9">
    <location>
        <begin position="62"/>
        <end position="83"/>
    </location>
</feature>
<reference evidence="10 11" key="1">
    <citation type="journal article" date="2017" name="Curr. Microbiol.">
        <title>Mucilaginibacter ginsenosidivorans sp. nov., Isolated from Soil of Ginseng Field.</title>
        <authorList>
            <person name="Kim M.M."/>
            <person name="Siddiqi M.Z."/>
            <person name="Im W.T."/>
        </authorList>
    </citation>
    <scope>NUCLEOTIDE SEQUENCE [LARGE SCALE GENOMIC DNA]</scope>
    <source>
        <strain evidence="10 11">Gsoil 3017</strain>
    </source>
</reference>
<dbReference type="RefSeq" id="WP_147032813.1">
    <property type="nucleotide sequence ID" value="NZ_CP042436.1"/>
</dbReference>
<name>A0A5B8UYX9_9SPHI</name>
<keyword evidence="5 9" id="KW-1133">Transmembrane helix</keyword>
<dbReference type="InterPro" id="IPR045324">
    <property type="entry name" value="Small_multidrug_res"/>
</dbReference>
<evidence type="ECO:0000256" key="1">
    <source>
        <dbReference type="ARBA" id="ARBA00004651"/>
    </source>
</evidence>
<dbReference type="PANTHER" id="PTHR30561:SF1">
    <property type="entry name" value="MULTIDRUG TRANSPORTER EMRE"/>
    <property type="match status" value="1"/>
</dbReference>
<comment type="subcellular location">
    <subcellularLocation>
        <location evidence="1 8">Cell membrane</location>
        <topology evidence="1 8">Multi-pass membrane protein</topology>
    </subcellularLocation>
</comment>
<protein>
    <recommendedName>
        <fullName evidence="12">Multidrug efflux SMR transporter</fullName>
    </recommendedName>
</protein>
<evidence type="ECO:0000313" key="11">
    <source>
        <dbReference type="Proteomes" id="UP000321479"/>
    </source>
</evidence>
<dbReference type="SUPFAM" id="SSF103481">
    <property type="entry name" value="Multidrug resistance efflux transporter EmrE"/>
    <property type="match status" value="1"/>
</dbReference>
<comment type="similarity">
    <text evidence="7 8">Belongs to the drug/metabolite transporter (DMT) superfamily. Small multidrug resistance (SMR) (TC 2.A.7.1) family.</text>
</comment>
<evidence type="ECO:0000256" key="5">
    <source>
        <dbReference type="ARBA" id="ARBA00022989"/>
    </source>
</evidence>
<evidence type="ECO:0000256" key="4">
    <source>
        <dbReference type="ARBA" id="ARBA00022692"/>
    </source>
</evidence>
<dbReference type="AlphaFoldDB" id="A0A5B8UYX9"/>
<evidence type="ECO:0000256" key="2">
    <source>
        <dbReference type="ARBA" id="ARBA00022448"/>
    </source>
</evidence>
<dbReference type="GO" id="GO:0022857">
    <property type="term" value="F:transmembrane transporter activity"/>
    <property type="evidence" value="ECO:0007669"/>
    <property type="project" value="InterPro"/>
</dbReference>
<accession>A0A5B8UYX9</accession>
<keyword evidence="2" id="KW-0813">Transport</keyword>
<dbReference type="GO" id="GO:0005886">
    <property type="term" value="C:plasma membrane"/>
    <property type="evidence" value="ECO:0007669"/>
    <property type="project" value="UniProtKB-SubCell"/>
</dbReference>
<proteinExistence type="inferred from homology"/>
<dbReference type="KEGG" id="mgin:FRZ54_17040"/>
<dbReference type="OrthoDB" id="21828at2"/>
<evidence type="ECO:0000256" key="9">
    <source>
        <dbReference type="SAM" id="Phobius"/>
    </source>
</evidence>
<sequence length="111" mass="12282">MMNSRVAMLLLLLSAVTESCWNVCLKKATSFTDWKIMGPGILFMITGIIMFKTSLRIIPLGVAVMIWSGVSLVLTIGLDVLYLKTKIDWLTAVFMVMCMVSILGLNYASGR</sequence>
<dbReference type="Pfam" id="PF00893">
    <property type="entry name" value="Multi_Drug_Res"/>
    <property type="match status" value="1"/>
</dbReference>
<dbReference type="PANTHER" id="PTHR30561">
    <property type="entry name" value="SMR FAMILY PROTON-DEPENDENT DRUG EFFLUX TRANSPORTER SUGE"/>
    <property type="match status" value="1"/>
</dbReference>
<dbReference type="Proteomes" id="UP000321479">
    <property type="component" value="Chromosome"/>
</dbReference>
<gene>
    <name evidence="10" type="ORF">FRZ54_17040</name>
</gene>
<feature type="transmembrane region" description="Helical" evidence="9">
    <location>
        <begin position="36"/>
        <end position="55"/>
    </location>
</feature>
<feature type="transmembrane region" description="Helical" evidence="9">
    <location>
        <begin position="89"/>
        <end position="108"/>
    </location>
</feature>